<dbReference type="InterPro" id="IPR032466">
    <property type="entry name" value="Metal_Hydrolase"/>
</dbReference>
<dbReference type="Pfam" id="PF07969">
    <property type="entry name" value="Amidohydro_3"/>
    <property type="match status" value="1"/>
</dbReference>
<dbReference type="EMBL" id="JAAKZI010000020">
    <property type="protein sequence ID" value="NGN84192.1"/>
    <property type="molecule type" value="Genomic_DNA"/>
</dbReference>
<gene>
    <name evidence="2" type="ORF">G6N77_12095</name>
</gene>
<evidence type="ECO:0000313" key="3">
    <source>
        <dbReference type="Proteomes" id="UP000479226"/>
    </source>
</evidence>
<organism evidence="2 3">
    <name type="scientific">Arthrobacter silviterrae</name>
    <dbReference type="NCBI Taxonomy" id="2026658"/>
    <lineage>
        <taxon>Bacteria</taxon>
        <taxon>Bacillati</taxon>
        <taxon>Actinomycetota</taxon>
        <taxon>Actinomycetes</taxon>
        <taxon>Micrococcales</taxon>
        <taxon>Micrococcaceae</taxon>
        <taxon>Arthrobacter</taxon>
    </lineage>
</organism>
<dbReference type="SUPFAM" id="SSF51338">
    <property type="entry name" value="Composite domain of metallo-dependent hydrolases"/>
    <property type="match status" value="1"/>
</dbReference>
<dbReference type="SUPFAM" id="SSF51556">
    <property type="entry name" value="Metallo-dependent hydrolases"/>
    <property type="match status" value="1"/>
</dbReference>
<dbReference type="InterPro" id="IPR013108">
    <property type="entry name" value="Amidohydro_3"/>
</dbReference>
<dbReference type="Gene3D" id="3.10.310.70">
    <property type="match status" value="1"/>
</dbReference>
<name>A0ABX0DBA2_9MICC</name>
<comment type="caution">
    <text evidence="2">The sequence shown here is derived from an EMBL/GenBank/DDBJ whole genome shotgun (WGS) entry which is preliminary data.</text>
</comment>
<accession>A0ABX0DBA2</accession>
<keyword evidence="3" id="KW-1185">Reference proteome</keyword>
<dbReference type="PANTHER" id="PTHR22642:SF2">
    <property type="entry name" value="PROTEIN LONG AFTER FAR-RED 3"/>
    <property type="match status" value="1"/>
</dbReference>
<protein>
    <submittedName>
        <fullName evidence="2">Amidohydrolase</fullName>
    </submittedName>
</protein>
<dbReference type="CDD" id="cd01300">
    <property type="entry name" value="YtcJ_like"/>
    <property type="match status" value="1"/>
</dbReference>
<evidence type="ECO:0000313" key="2">
    <source>
        <dbReference type="EMBL" id="NGN84192.1"/>
    </source>
</evidence>
<dbReference type="Proteomes" id="UP000479226">
    <property type="component" value="Unassembled WGS sequence"/>
</dbReference>
<proteinExistence type="predicted"/>
<feature type="domain" description="Amidohydrolase 3" evidence="1">
    <location>
        <begin position="56"/>
        <end position="535"/>
    </location>
</feature>
<dbReference type="PANTHER" id="PTHR22642">
    <property type="entry name" value="IMIDAZOLONEPROPIONASE"/>
    <property type="match status" value="1"/>
</dbReference>
<evidence type="ECO:0000259" key="1">
    <source>
        <dbReference type="Pfam" id="PF07969"/>
    </source>
</evidence>
<reference evidence="2 3" key="1">
    <citation type="submission" date="2020-02" db="EMBL/GenBank/DDBJ databases">
        <title>Genome sequence of the type strain DSM 27180 of Arthrobacter silviterrae.</title>
        <authorList>
            <person name="Gao J."/>
            <person name="Sun J."/>
        </authorList>
    </citation>
    <scope>NUCLEOTIDE SEQUENCE [LARGE SCALE GENOMIC DNA]</scope>
    <source>
        <strain evidence="2 3">DSM 27180</strain>
    </source>
</reference>
<dbReference type="Gene3D" id="2.30.40.10">
    <property type="entry name" value="Urease, subunit C, domain 1"/>
    <property type="match status" value="1"/>
</dbReference>
<dbReference type="InterPro" id="IPR011059">
    <property type="entry name" value="Metal-dep_hydrolase_composite"/>
</dbReference>
<dbReference type="InterPro" id="IPR033932">
    <property type="entry name" value="YtcJ-like"/>
</dbReference>
<sequence>MTYMVAILAADAIHVSFVPHRQVQALVIDGEKVVFAGTSEEAHRRYPQADQSLELNGTIIPGLVDSHVHTVFTGMTGQWANLRPEAVGSMDALIAALVRCGASQGWYRGWGYDDTLLLEGRHPSRHDLDRVSVGDPVLVTHLSGHFAVANTRALELAGVWDGTPDPVGGSFVRDEAGRASGLLWGIGAVRAVREQCPQPERGDGLRAAREAMDQAVSQGITQIHDMAIGSQFAARELDMLREIADAGAMPVRLFGYLIGDLVPEIVARDPELFRHSTASRLQIRGAKLWADGSIQGLSAAVVDGYECCPESHGNLLLSSAQIVAKAQSLLAAGAQLAVHANGDGAIGEVIEAFRELRGLAAGEGWAKHRIEHFQMAHPEHIKAAAEVGLGASLFTNHVHYWGDRHRDRFVGPARAERMNPLRECLDHGLTVGMHSDSPVTPMNILATIETAVTRSTLGGSILGAAQGVSAAEAFHVATALSADLVGMGGAVGTLEPGMLADLVLLDRDPLLAGDAPGHISASVVKATMVGGEWVYGA</sequence>
<dbReference type="Gene3D" id="3.20.20.140">
    <property type="entry name" value="Metal-dependent hydrolases"/>
    <property type="match status" value="1"/>
</dbReference>